<dbReference type="EMBL" id="CM000785">
    <property type="protein sequence ID" value="AQL05646.1"/>
    <property type="molecule type" value="Genomic_DNA"/>
</dbReference>
<dbReference type="Pfam" id="PF01619">
    <property type="entry name" value="Pro_dh"/>
    <property type="match status" value="1"/>
</dbReference>
<comment type="catalytic activity">
    <reaction evidence="5">
        <text>L-proline + a quinone = (S)-1-pyrroline-5-carboxylate + a quinol + H(+)</text>
        <dbReference type="Rhea" id="RHEA:23784"/>
        <dbReference type="ChEBI" id="CHEBI:15378"/>
        <dbReference type="ChEBI" id="CHEBI:17388"/>
        <dbReference type="ChEBI" id="CHEBI:24646"/>
        <dbReference type="ChEBI" id="CHEBI:60039"/>
        <dbReference type="ChEBI" id="CHEBI:132124"/>
        <dbReference type="EC" id="1.5.5.2"/>
    </reaction>
</comment>
<dbReference type="EMBL" id="EU956160">
    <property type="protein sequence ID" value="ACG28278.1"/>
    <property type="molecule type" value="mRNA"/>
</dbReference>
<gene>
    <name evidence="9" type="primary">LOC100281269</name>
    <name evidence="8" type="ORF">ZEAMMB73_Zm00001d047124</name>
</gene>
<dbReference type="InterPro" id="IPR029041">
    <property type="entry name" value="FAD-linked_oxidoreductase-like"/>
</dbReference>
<dbReference type="eggNOG" id="KOG0186">
    <property type="taxonomic scope" value="Eukaryota"/>
</dbReference>
<name>B6STU5_MAIZE</name>
<keyword evidence="4 5" id="KW-0642">Proline metabolism</keyword>
<comment type="cofactor">
    <cofactor evidence="5">
        <name>FAD</name>
        <dbReference type="ChEBI" id="CHEBI:57692"/>
    </cofactor>
</comment>
<accession>B6STU5</accession>
<keyword evidence="5" id="KW-0274">FAD</keyword>
<dbReference type="InterPro" id="IPR015659">
    <property type="entry name" value="Proline_oxidase"/>
</dbReference>
<dbReference type="RefSeq" id="NP_001147660.1">
    <property type="nucleotide sequence ID" value="NM_001154188.2"/>
</dbReference>
<sequence>MAIASRATKRALSTFAAAKLPEEAIAATAAVPVPLAPAPASSERALLQFEDTGRLFAGEPTPALLRTLAALQALSVGPLVDAATAALRSPAVAGSALGRAAARATAYRHFCAGETAGEAAAAVRRLWRGGMGGILDYGIEDAEDGGACDRNAAGFASAVDVAAKLPPGSASVCIKITALCPIALLEKASDLLRWQKRHPSLNLPWKTHDFPILSDSSPLHLTASEPPALSAEEERELELAHERVLAVCARCAERGVPLLVDAEYAAVQPAIDYLTLAGALACNAERSIVHGTVQAYLRDARERLETMARGVERARVRLGVKLVRGAYLAREARVAAALGVPSPVHGSIRETHDCYNGCAAFLLDRVRRGSASVVLATHNVESGQLAAARAEELGIPRGDRNLQFAQLMGMADGLSLGLRNAGFQVSKYLPYGPVEQIVPYLIRRAEENRGLLSASSFDRQLLREELVRRFKAAVLGRE</sequence>
<comment type="similarity">
    <text evidence="1 5">Belongs to the proline oxidase family.</text>
</comment>
<dbReference type="PANTHER" id="PTHR13914:SF0">
    <property type="entry name" value="PROLINE DEHYDROGENASE 1, MITOCHONDRIAL"/>
    <property type="match status" value="1"/>
</dbReference>
<evidence type="ECO:0000256" key="1">
    <source>
        <dbReference type="ARBA" id="ARBA00005869"/>
    </source>
</evidence>
<reference evidence="7" key="1">
    <citation type="journal article" date="2009" name="Plant Mol. Biol.">
        <title>Insights into corn genes derived from large-scale cDNA sequencing.</title>
        <authorList>
            <person name="Alexandrov N.N."/>
            <person name="Brover V.V."/>
            <person name="Freidin S."/>
            <person name="Troukhan M.E."/>
            <person name="Tatarinova T.V."/>
            <person name="Zhang H."/>
            <person name="Swaller T.J."/>
            <person name="Lu Y.P."/>
            <person name="Bouck J."/>
            <person name="Flavell R.B."/>
            <person name="Feldmann K.A."/>
        </authorList>
    </citation>
    <scope>NUCLEOTIDE SEQUENCE</scope>
</reference>
<reference evidence="9" key="4">
    <citation type="submission" date="2019-07" db="EMBL/GenBank/DDBJ databases">
        <authorList>
            <person name="Seetharam A."/>
            <person name="Woodhouse M."/>
            <person name="Cannon E."/>
        </authorList>
    </citation>
    <scope>NUCLEOTIDE SEQUENCE [LARGE SCALE GENOMIC DNA]</scope>
    <source>
        <strain evidence="9">cv. B73</strain>
    </source>
</reference>
<evidence type="ECO:0000256" key="3">
    <source>
        <dbReference type="ARBA" id="ARBA00023002"/>
    </source>
</evidence>
<dbReference type="EnsemblPlants" id="Zm00001eb391720_T001">
    <property type="protein sequence ID" value="Zm00001eb391720_P001"/>
    <property type="gene ID" value="Zm00001eb391720"/>
</dbReference>
<dbReference type="SMR" id="B6STU5"/>
<dbReference type="GeneID" id="100281269"/>
<evidence type="ECO:0000259" key="6">
    <source>
        <dbReference type="Pfam" id="PF01619"/>
    </source>
</evidence>
<evidence type="ECO:0007829" key="11">
    <source>
        <dbReference type="PeptideAtlas" id="B6STU5"/>
    </source>
</evidence>
<keyword evidence="11" id="KW-1267">Proteomics identification</keyword>
<evidence type="ECO:0000313" key="7">
    <source>
        <dbReference type="EMBL" id="ACG28278.1"/>
    </source>
</evidence>
<dbReference type="OMA" id="AESQHYQ"/>
<dbReference type="KEGG" id="zma:100281269"/>
<dbReference type="OrthoDB" id="5464at2759"/>
<dbReference type="STRING" id="4577.B6STU5"/>
<proteinExistence type="evidence at protein level"/>
<comment type="function">
    <text evidence="5">Converts proline to delta-1-pyrroline-5-carboxylate.</text>
</comment>
<evidence type="ECO:0000256" key="5">
    <source>
        <dbReference type="RuleBase" id="RU364054"/>
    </source>
</evidence>
<reference evidence="9" key="5">
    <citation type="submission" date="2021-05" db="UniProtKB">
        <authorList>
            <consortium name="EnsemblPlants"/>
        </authorList>
    </citation>
    <scope>IDENTIFICATION</scope>
    <source>
        <strain evidence="9">cv. B73</strain>
    </source>
</reference>
<evidence type="ECO:0000313" key="9">
    <source>
        <dbReference type="EnsemblPlants" id="Zm00001eb391720_P001"/>
    </source>
</evidence>
<dbReference type="PaxDb" id="4577-GRMZM2G117956_P01"/>
<dbReference type="GO" id="GO:0004657">
    <property type="term" value="F:proline dehydrogenase activity"/>
    <property type="evidence" value="ECO:0000318"/>
    <property type="project" value="GO_Central"/>
</dbReference>
<organism evidence="7">
    <name type="scientific">Zea mays</name>
    <name type="common">Maize</name>
    <dbReference type="NCBI Taxonomy" id="4577"/>
    <lineage>
        <taxon>Eukaryota</taxon>
        <taxon>Viridiplantae</taxon>
        <taxon>Streptophyta</taxon>
        <taxon>Embryophyta</taxon>
        <taxon>Tracheophyta</taxon>
        <taxon>Spermatophyta</taxon>
        <taxon>Magnoliopsida</taxon>
        <taxon>Liliopsida</taxon>
        <taxon>Poales</taxon>
        <taxon>Poaceae</taxon>
        <taxon>PACMAD clade</taxon>
        <taxon>Panicoideae</taxon>
        <taxon>Andropogonodae</taxon>
        <taxon>Andropogoneae</taxon>
        <taxon>Tripsacinae</taxon>
        <taxon>Zea</taxon>
    </lineage>
</organism>
<feature type="domain" description="Proline dehydrogenase" evidence="6">
    <location>
        <begin position="122"/>
        <end position="453"/>
    </location>
</feature>
<dbReference type="Proteomes" id="UP000007305">
    <property type="component" value="Chromosome 9"/>
</dbReference>
<dbReference type="Gramene" id="Zm00001eb391720_T001">
    <property type="protein sequence ID" value="Zm00001eb391720_P001"/>
    <property type="gene ID" value="Zm00001eb391720"/>
</dbReference>
<keyword evidence="3 5" id="KW-0560">Oxidoreductase</keyword>
<reference evidence="8" key="3">
    <citation type="submission" date="2015-12" db="EMBL/GenBank/DDBJ databases">
        <title>Update maize B73 reference genome by single molecule sequencing technologies.</title>
        <authorList>
            <consortium name="Maize Genome Sequencing Project"/>
            <person name="Ware D."/>
        </authorList>
    </citation>
    <scope>NUCLEOTIDE SEQUENCE</scope>
    <source>
        <tissue evidence="8">Seedling</tissue>
    </source>
</reference>
<evidence type="ECO:0000256" key="4">
    <source>
        <dbReference type="ARBA" id="ARBA00023062"/>
    </source>
</evidence>
<evidence type="ECO:0000313" key="8">
    <source>
        <dbReference type="EMBL" id="AQL05646.1"/>
    </source>
</evidence>
<keyword evidence="5" id="KW-0285">Flavoprotein</keyword>
<keyword evidence="10" id="KW-1185">Reference proteome</keyword>
<dbReference type="InterPro" id="IPR002872">
    <property type="entry name" value="Proline_DH_dom"/>
</dbReference>
<dbReference type="GO" id="GO:0071949">
    <property type="term" value="F:FAD binding"/>
    <property type="evidence" value="ECO:0000318"/>
    <property type="project" value="GO_Central"/>
</dbReference>
<protein>
    <recommendedName>
        <fullName evidence="2 5">Proline dehydrogenase</fullName>
        <ecNumber evidence="2 5">1.5.5.2</ecNumber>
    </recommendedName>
</protein>
<evidence type="ECO:0000256" key="2">
    <source>
        <dbReference type="ARBA" id="ARBA00012695"/>
    </source>
</evidence>
<dbReference type="GO" id="GO:0010133">
    <property type="term" value="P:L-proline catabolic process to L-glutamate"/>
    <property type="evidence" value="ECO:0000318"/>
    <property type="project" value="GO_Central"/>
</dbReference>
<dbReference type="HOGENOM" id="CLU_018202_3_0_1"/>
<dbReference type="EC" id="1.5.5.2" evidence="2 5"/>
<dbReference type="AlphaFoldDB" id="B6STU5"/>
<evidence type="ECO:0000313" key="10">
    <source>
        <dbReference type="Proteomes" id="UP000007305"/>
    </source>
</evidence>
<dbReference type="Gene3D" id="3.20.20.220">
    <property type="match status" value="1"/>
</dbReference>
<dbReference type="PANTHER" id="PTHR13914">
    <property type="entry name" value="PROLINE OXIDASE"/>
    <property type="match status" value="1"/>
</dbReference>
<reference evidence="10" key="2">
    <citation type="journal article" date="2009" name="Science">
        <title>The B73 maize genome: complexity, diversity, and dynamics.</title>
        <authorList>
            <person name="Schnable P.S."/>
            <person name="Ware D."/>
            <person name="Fulton R.S."/>
            <person name="Stein J.C."/>
            <person name="Wei F."/>
            <person name="Pasternak S."/>
            <person name="Liang C."/>
            <person name="Zhang J."/>
            <person name="Fulton L."/>
            <person name="Graves T.A."/>
            <person name="Minx P."/>
            <person name="Reily A.D."/>
            <person name="Courtney L."/>
            <person name="Kruchowski S.S."/>
            <person name="Tomlinson C."/>
            <person name="Strong C."/>
            <person name="Delehaunty K."/>
            <person name="Fronick C."/>
            <person name="Courtney B."/>
            <person name="Rock S.M."/>
            <person name="Belter E."/>
            <person name="Du F."/>
            <person name="Kim K."/>
            <person name="Abbott R.M."/>
            <person name="Cotton M."/>
            <person name="Levy A."/>
            <person name="Marchetto P."/>
            <person name="Ochoa K."/>
            <person name="Jackson S.M."/>
            <person name="Gillam B."/>
            <person name="Chen W."/>
            <person name="Yan L."/>
            <person name="Higginbotham J."/>
            <person name="Cardenas M."/>
            <person name="Waligorski J."/>
            <person name="Applebaum E."/>
            <person name="Phelps L."/>
            <person name="Falcone J."/>
            <person name="Kanchi K."/>
            <person name="Thane T."/>
            <person name="Scimone A."/>
            <person name="Thane N."/>
            <person name="Henke J."/>
            <person name="Wang T."/>
            <person name="Ruppert J."/>
            <person name="Shah N."/>
            <person name="Rotter K."/>
            <person name="Hodges J."/>
            <person name="Ingenthron E."/>
            <person name="Cordes M."/>
            <person name="Kohlberg S."/>
            <person name="Sgro J."/>
            <person name="Delgado B."/>
            <person name="Mead K."/>
            <person name="Chinwalla A."/>
            <person name="Leonard S."/>
            <person name="Crouse K."/>
            <person name="Collura K."/>
            <person name="Kudrna D."/>
            <person name="Currie J."/>
            <person name="He R."/>
            <person name="Angelova A."/>
            <person name="Rajasekar S."/>
            <person name="Mueller T."/>
            <person name="Lomeli R."/>
            <person name="Scara G."/>
            <person name="Ko A."/>
            <person name="Delaney K."/>
            <person name="Wissotski M."/>
            <person name="Lopez G."/>
            <person name="Campos D."/>
            <person name="Braidotti M."/>
            <person name="Ashley E."/>
            <person name="Golser W."/>
            <person name="Kim H."/>
            <person name="Lee S."/>
            <person name="Lin J."/>
            <person name="Dujmic Z."/>
            <person name="Kim W."/>
            <person name="Talag J."/>
            <person name="Zuccolo A."/>
            <person name="Fan C."/>
            <person name="Sebastian A."/>
            <person name="Kramer M."/>
            <person name="Spiegel L."/>
            <person name="Nascimento L."/>
            <person name="Zutavern T."/>
            <person name="Miller B."/>
            <person name="Ambroise C."/>
            <person name="Muller S."/>
            <person name="Spooner W."/>
            <person name="Narechania A."/>
            <person name="Ren L."/>
            <person name="Wei S."/>
            <person name="Kumari S."/>
            <person name="Faga B."/>
            <person name="Levy M.J."/>
            <person name="McMahan L."/>
            <person name="Van Buren P."/>
            <person name="Vaughn M.W."/>
            <person name="Ying K."/>
            <person name="Yeh C.-T."/>
            <person name="Emrich S.J."/>
            <person name="Jia Y."/>
            <person name="Kalyanaraman A."/>
            <person name="Hsia A.-P."/>
            <person name="Barbazuk W.B."/>
            <person name="Baucom R.S."/>
            <person name="Brutnell T.P."/>
            <person name="Carpita N.C."/>
            <person name="Chaparro C."/>
            <person name="Chia J.-M."/>
            <person name="Deragon J.-M."/>
            <person name="Estill J.C."/>
            <person name="Fu Y."/>
            <person name="Jeddeloh J.A."/>
            <person name="Han Y."/>
            <person name="Lee H."/>
            <person name="Li P."/>
            <person name="Lisch D.R."/>
            <person name="Liu S."/>
            <person name="Liu Z."/>
            <person name="Nagel D.H."/>
            <person name="McCann M.C."/>
            <person name="SanMiguel P."/>
            <person name="Myers A.M."/>
            <person name="Nettleton D."/>
            <person name="Nguyen J."/>
            <person name="Penning B.W."/>
            <person name="Ponnala L."/>
            <person name="Schneider K.L."/>
            <person name="Schwartz D.C."/>
            <person name="Sharma A."/>
            <person name="Soderlund C."/>
            <person name="Springer N.M."/>
            <person name="Sun Q."/>
            <person name="Wang H."/>
            <person name="Waterman M."/>
            <person name="Westerman R."/>
            <person name="Wolfgruber T.K."/>
            <person name="Yang L."/>
            <person name="Yu Y."/>
            <person name="Zhang L."/>
            <person name="Zhou S."/>
            <person name="Zhu Q."/>
            <person name="Bennetzen J.L."/>
            <person name="Dawe R.K."/>
            <person name="Jiang J."/>
            <person name="Jiang N."/>
            <person name="Presting G.G."/>
            <person name="Wessler S.R."/>
            <person name="Aluru S."/>
            <person name="Martienssen R.A."/>
            <person name="Clifton S.W."/>
            <person name="McCombie W.R."/>
            <person name="Wing R.A."/>
            <person name="Wilson R.K."/>
        </authorList>
    </citation>
    <scope>NUCLEOTIDE SEQUENCE [LARGE SCALE GENOMIC DNA]</scope>
    <source>
        <strain evidence="10">cv. B73</strain>
    </source>
</reference>
<dbReference type="SUPFAM" id="SSF51730">
    <property type="entry name" value="FAD-linked oxidoreductase"/>
    <property type="match status" value="1"/>
</dbReference>
<dbReference type="GO" id="GO:0005739">
    <property type="term" value="C:mitochondrion"/>
    <property type="evidence" value="ECO:0000318"/>
    <property type="project" value="GO_Central"/>
</dbReference>
<dbReference type="IntAct" id="B6STU5">
    <property type="interactions" value="1"/>
</dbReference>